<dbReference type="Pfam" id="PF15375">
    <property type="entry name" value="FSAF1"/>
    <property type="match status" value="1"/>
</dbReference>
<reference evidence="2 3" key="1">
    <citation type="journal article" date="2015" name="Nat. Commun.">
        <title>Lucilia cuprina genome unlocks parasitic fly biology to underpin future interventions.</title>
        <authorList>
            <person name="Anstead C.A."/>
            <person name="Korhonen P.K."/>
            <person name="Young N.D."/>
            <person name="Hall R.S."/>
            <person name="Jex A.R."/>
            <person name="Murali S.C."/>
            <person name="Hughes D.S."/>
            <person name="Lee S.F."/>
            <person name="Perry T."/>
            <person name="Stroehlein A.J."/>
            <person name="Ansell B.R."/>
            <person name="Breugelmans B."/>
            <person name="Hofmann A."/>
            <person name="Qu J."/>
            <person name="Dugan S."/>
            <person name="Lee S.L."/>
            <person name="Chao H."/>
            <person name="Dinh H."/>
            <person name="Han Y."/>
            <person name="Doddapaneni H.V."/>
            <person name="Worley K.C."/>
            <person name="Muzny D.M."/>
            <person name="Ioannidis P."/>
            <person name="Waterhouse R.M."/>
            <person name="Zdobnov E.M."/>
            <person name="James P.J."/>
            <person name="Bagnall N.H."/>
            <person name="Kotze A.C."/>
            <person name="Gibbs R.A."/>
            <person name="Richards S."/>
            <person name="Batterham P."/>
            <person name="Gasser R.B."/>
        </authorList>
    </citation>
    <scope>NUCLEOTIDE SEQUENCE [LARGE SCALE GENOMIC DNA]</scope>
    <source>
        <strain evidence="2 3">LS</strain>
        <tissue evidence="2">Full body</tissue>
    </source>
</reference>
<dbReference type="EMBL" id="JRES01000948">
    <property type="protein sequence ID" value="KNC26894.1"/>
    <property type="molecule type" value="Genomic_DNA"/>
</dbReference>
<protein>
    <submittedName>
        <fullName evidence="2">Uncharacterized protein</fullName>
    </submittedName>
</protein>
<evidence type="ECO:0000313" key="3">
    <source>
        <dbReference type="Proteomes" id="UP000037069"/>
    </source>
</evidence>
<dbReference type="OMA" id="VFQEPQA"/>
<dbReference type="AlphaFoldDB" id="A0A0L0C659"/>
<dbReference type="STRING" id="7375.A0A0L0C659"/>
<dbReference type="PANTHER" id="PTHR28366:SF1">
    <property type="entry name" value="CHROMOSOME 1 OPEN READING FRAME 131"/>
    <property type="match status" value="1"/>
</dbReference>
<dbReference type="InterPro" id="IPR027973">
    <property type="entry name" value="FSAF1-like"/>
</dbReference>
<dbReference type="Proteomes" id="UP000037069">
    <property type="component" value="Unassembled WGS sequence"/>
</dbReference>
<organism evidence="2 3">
    <name type="scientific">Lucilia cuprina</name>
    <name type="common">Green bottle fly</name>
    <name type="synonym">Australian sheep blowfly</name>
    <dbReference type="NCBI Taxonomy" id="7375"/>
    <lineage>
        <taxon>Eukaryota</taxon>
        <taxon>Metazoa</taxon>
        <taxon>Ecdysozoa</taxon>
        <taxon>Arthropoda</taxon>
        <taxon>Hexapoda</taxon>
        <taxon>Insecta</taxon>
        <taxon>Pterygota</taxon>
        <taxon>Neoptera</taxon>
        <taxon>Endopterygota</taxon>
        <taxon>Diptera</taxon>
        <taxon>Brachycera</taxon>
        <taxon>Muscomorpha</taxon>
        <taxon>Oestroidea</taxon>
        <taxon>Calliphoridae</taxon>
        <taxon>Luciliinae</taxon>
        <taxon>Lucilia</taxon>
    </lineage>
</organism>
<evidence type="ECO:0000256" key="1">
    <source>
        <dbReference type="SAM" id="MobiDB-lite"/>
    </source>
</evidence>
<dbReference type="PANTHER" id="PTHR28366">
    <property type="entry name" value="CHROMOSOME 1 OPEN READING FRAME 131"/>
    <property type="match status" value="1"/>
</dbReference>
<dbReference type="Pfam" id="PF15880">
    <property type="entry name" value="NDUFV3"/>
    <property type="match status" value="1"/>
</dbReference>
<dbReference type="OrthoDB" id="10067479at2759"/>
<dbReference type="InterPro" id="IPR052852">
    <property type="entry name" value="SSU_Processome_Comp"/>
</dbReference>
<sequence length="244" mass="27492">MNTSSEFKPVLTKAALALQNKQKEFKAIVFEEPKASTTITPQDDSKRIKKNNSDKTPAEDENEFDIKKARHEVLNFAMNNQRVQKNKKKMLIYQMVQLGAKPPKKAYKNYKELLDERKRLKNIREERKKLHQLGKNQTGAASVKCRSKTKIEKQNKKRAPVAAIDQHYASGVKTPGASTGPSTSNVKGLSSNCVKPVSEPVGPGASPNGQYKVPEYFCFNRFSYAEAEIEMAKYRCPQPSALKK</sequence>
<evidence type="ECO:0000313" key="2">
    <source>
        <dbReference type="EMBL" id="KNC26894.1"/>
    </source>
</evidence>
<comment type="caution">
    <text evidence="2">The sequence shown here is derived from an EMBL/GenBank/DDBJ whole genome shotgun (WGS) entry which is preliminary data.</text>
</comment>
<gene>
    <name evidence="2" type="ORF">FF38_10943</name>
</gene>
<feature type="compositionally biased region" description="Basic and acidic residues" evidence="1">
    <location>
        <begin position="43"/>
        <end position="64"/>
    </location>
</feature>
<dbReference type="GO" id="GO:0045271">
    <property type="term" value="C:respiratory chain complex I"/>
    <property type="evidence" value="ECO:0007669"/>
    <property type="project" value="InterPro"/>
</dbReference>
<feature type="region of interest" description="Disordered" evidence="1">
    <location>
        <begin position="36"/>
        <end position="64"/>
    </location>
</feature>
<dbReference type="InterPro" id="IPR026193">
    <property type="entry name" value="NDUFV3"/>
</dbReference>
<name>A0A0L0C659_LUCCU</name>
<accession>A0A0L0C659</accession>
<keyword evidence="3" id="KW-1185">Reference proteome</keyword>
<dbReference type="GO" id="GO:0005739">
    <property type="term" value="C:mitochondrion"/>
    <property type="evidence" value="ECO:0007669"/>
    <property type="project" value="InterPro"/>
</dbReference>
<proteinExistence type="predicted"/>
<feature type="region of interest" description="Disordered" evidence="1">
    <location>
        <begin position="131"/>
        <end position="191"/>
    </location>
</feature>
<feature type="compositionally biased region" description="Polar residues" evidence="1">
    <location>
        <begin position="176"/>
        <end position="191"/>
    </location>
</feature>